<protein>
    <submittedName>
        <fullName evidence="4">Uncharacterized protein</fullName>
    </submittedName>
</protein>
<keyword evidence="3" id="KW-0456">Lyase</keyword>
<reference evidence="4 5" key="1">
    <citation type="journal article" date="2020" name="IScience">
        <title>Genome Sequencing of the Endangered Kingdonia uniflora (Circaeasteraceae, Ranunculales) Reveals Potential Mechanisms of Evolutionary Specialization.</title>
        <authorList>
            <person name="Sun Y."/>
            <person name="Deng T."/>
            <person name="Zhang A."/>
            <person name="Moore M.J."/>
            <person name="Landis J.B."/>
            <person name="Lin N."/>
            <person name="Zhang H."/>
            <person name="Zhang X."/>
            <person name="Huang J."/>
            <person name="Zhang X."/>
            <person name="Sun H."/>
            <person name="Wang H."/>
        </authorList>
    </citation>
    <scope>NUCLEOTIDE SEQUENCE [LARGE SCALE GENOMIC DNA]</scope>
    <source>
        <strain evidence="4">TB1705</strain>
        <tissue evidence="4">Leaf</tissue>
    </source>
</reference>
<organism evidence="4 5">
    <name type="scientific">Kingdonia uniflora</name>
    <dbReference type="NCBI Taxonomy" id="39325"/>
    <lineage>
        <taxon>Eukaryota</taxon>
        <taxon>Viridiplantae</taxon>
        <taxon>Streptophyta</taxon>
        <taxon>Embryophyta</taxon>
        <taxon>Tracheophyta</taxon>
        <taxon>Spermatophyta</taxon>
        <taxon>Magnoliopsida</taxon>
        <taxon>Ranunculales</taxon>
        <taxon>Circaeasteraceae</taxon>
        <taxon>Kingdonia</taxon>
    </lineage>
</organism>
<dbReference type="InterPro" id="IPR038494">
    <property type="entry name" value="IGPD_sf"/>
</dbReference>
<evidence type="ECO:0000313" key="4">
    <source>
        <dbReference type="EMBL" id="KAF6150688.1"/>
    </source>
</evidence>
<dbReference type="InterPro" id="IPR000807">
    <property type="entry name" value="ImidazoleglycerolP_deHydtase"/>
</dbReference>
<dbReference type="Gene3D" id="3.30.230.40">
    <property type="entry name" value="Imidazole glycerol phosphate dehydratase, domain 1"/>
    <property type="match status" value="2"/>
</dbReference>
<proteinExistence type="predicted"/>
<dbReference type="Proteomes" id="UP000541444">
    <property type="component" value="Unassembled WGS sequence"/>
</dbReference>
<name>A0A7J7M7G3_9MAGN</name>
<dbReference type="Pfam" id="PF00475">
    <property type="entry name" value="IGPD"/>
    <property type="match status" value="1"/>
</dbReference>
<sequence>MQLGATTSNHLPFPFSSKLKSKPHITISSQARLLLTSTTQSVRHHLHQKQMESSSQIRTISCALAETGDNGVPLVSSHNSRRIGEVKRVTKETNVKVRLNLDGSGIPDSDTGIPFLDHMLDGIQRGLDIAIQHIFKGIWVATSSKAMQKYVEDASEAPWDCYHTITKAIQDAEAIEEFKKCNTGAVLLSSFQTVFVTLKLPLAEDVQTFCHNCWVKFEALLQALGDRKGINRFGDFSAPLDEALVHVSLDLSGRPHLSYDLHIPTERVGTYDTQVCLSKIDVILNLLRRSCHPDARDLAIVKFSSYHELDELPAYNASRGIFWNI</sequence>
<dbReference type="SUPFAM" id="SSF54211">
    <property type="entry name" value="Ribosomal protein S5 domain 2-like"/>
    <property type="match status" value="2"/>
</dbReference>
<dbReference type="PANTHER" id="PTHR23133">
    <property type="entry name" value="IMIDAZOLEGLYCEROL-PHOSPHATE DEHYDRATASE HIS7"/>
    <property type="match status" value="1"/>
</dbReference>
<dbReference type="GO" id="GO:0004424">
    <property type="term" value="F:imidazoleglycerol-phosphate dehydratase activity"/>
    <property type="evidence" value="ECO:0007669"/>
    <property type="project" value="InterPro"/>
</dbReference>
<dbReference type="OrthoDB" id="447729at2759"/>
<evidence type="ECO:0000256" key="1">
    <source>
        <dbReference type="ARBA" id="ARBA00022605"/>
    </source>
</evidence>
<dbReference type="InterPro" id="IPR020568">
    <property type="entry name" value="Ribosomal_Su5_D2-typ_SF"/>
</dbReference>
<accession>A0A7J7M7G3</accession>
<dbReference type="PANTHER" id="PTHR23133:SF2">
    <property type="entry name" value="IMIDAZOLEGLYCEROL-PHOSPHATE DEHYDRATASE"/>
    <property type="match status" value="1"/>
</dbReference>
<dbReference type="GO" id="GO:0000105">
    <property type="term" value="P:L-histidine biosynthetic process"/>
    <property type="evidence" value="ECO:0007669"/>
    <property type="project" value="UniProtKB-KW"/>
</dbReference>
<keyword evidence="1" id="KW-0028">Amino-acid biosynthesis</keyword>
<dbReference type="AlphaFoldDB" id="A0A7J7M7G3"/>
<evidence type="ECO:0000313" key="5">
    <source>
        <dbReference type="Proteomes" id="UP000541444"/>
    </source>
</evidence>
<keyword evidence="5" id="KW-1185">Reference proteome</keyword>
<evidence type="ECO:0000256" key="3">
    <source>
        <dbReference type="ARBA" id="ARBA00023239"/>
    </source>
</evidence>
<evidence type="ECO:0000256" key="2">
    <source>
        <dbReference type="ARBA" id="ARBA00023102"/>
    </source>
</evidence>
<keyword evidence="2" id="KW-0368">Histidine biosynthesis</keyword>
<dbReference type="EMBL" id="JACGCM010001726">
    <property type="protein sequence ID" value="KAF6150688.1"/>
    <property type="molecule type" value="Genomic_DNA"/>
</dbReference>
<comment type="caution">
    <text evidence="4">The sequence shown here is derived from an EMBL/GenBank/DDBJ whole genome shotgun (WGS) entry which is preliminary data.</text>
</comment>
<gene>
    <name evidence="4" type="ORF">GIB67_020771</name>
</gene>